<gene>
    <name evidence="1" type="ORF">LCGC14_2902750</name>
</gene>
<dbReference type="EMBL" id="LAZR01057203">
    <property type="protein sequence ID" value="KKK72553.1"/>
    <property type="molecule type" value="Genomic_DNA"/>
</dbReference>
<proteinExistence type="predicted"/>
<dbReference type="AlphaFoldDB" id="A0A0F8XUE2"/>
<protein>
    <submittedName>
        <fullName evidence="1">Uncharacterized protein</fullName>
    </submittedName>
</protein>
<sequence>MNHYKLKYDDLIAIANSTRAVLHQLGMQGDLLASEQRLEAICAEIEVVKLKNRDIIIVK</sequence>
<comment type="caution">
    <text evidence="1">The sequence shown here is derived from an EMBL/GenBank/DDBJ whole genome shotgun (WGS) entry which is preliminary data.</text>
</comment>
<reference evidence="1" key="1">
    <citation type="journal article" date="2015" name="Nature">
        <title>Complex archaea that bridge the gap between prokaryotes and eukaryotes.</title>
        <authorList>
            <person name="Spang A."/>
            <person name="Saw J.H."/>
            <person name="Jorgensen S.L."/>
            <person name="Zaremba-Niedzwiedzka K."/>
            <person name="Martijn J."/>
            <person name="Lind A.E."/>
            <person name="van Eijk R."/>
            <person name="Schleper C."/>
            <person name="Guy L."/>
            <person name="Ettema T.J."/>
        </authorList>
    </citation>
    <scope>NUCLEOTIDE SEQUENCE</scope>
</reference>
<accession>A0A0F8XUE2</accession>
<name>A0A0F8XUE2_9ZZZZ</name>
<organism evidence="1">
    <name type="scientific">marine sediment metagenome</name>
    <dbReference type="NCBI Taxonomy" id="412755"/>
    <lineage>
        <taxon>unclassified sequences</taxon>
        <taxon>metagenomes</taxon>
        <taxon>ecological metagenomes</taxon>
    </lineage>
</organism>
<evidence type="ECO:0000313" key="1">
    <source>
        <dbReference type="EMBL" id="KKK72553.1"/>
    </source>
</evidence>